<reference evidence="3" key="1">
    <citation type="journal article" date="2019" name="Int. J. Syst. Evol. Microbiol.">
        <title>The Global Catalogue of Microorganisms (GCM) 10K type strain sequencing project: providing services to taxonomists for standard genome sequencing and annotation.</title>
        <authorList>
            <consortium name="The Broad Institute Genomics Platform"/>
            <consortium name="The Broad Institute Genome Sequencing Center for Infectious Disease"/>
            <person name="Wu L."/>
            <person name="Ma J."/>
        </authorList>
    </citation>
    <scope>NUCLEOTIDE SEQUENCE [LARGE SCALE GENOMIC DNA]</scope>
    <source>
        <strain evidence="3">NBRC 108723</strain>
    </source>
</reference>
<feature type="transmembrane region" description="Helical" evidence="1">
    <location>
        <begin position="116"/>
        <end position="135"/>
    </location>
</feature>
<dbReference type="InterPro" id="IPR046513">
    <property type="entry name" value="DUF6691"/>
</dbReference>
<dbReference type="EMBL" id="BSPW01000084">
    <property type="protein sequence ID" value="GLT19823.1"/>
    <property type="molecule type" value="Genomic_DNA"/>
</dbReference>
<feature type="transmembrane region" description="Helical" evidence="1">
    <location>
        <begin position="45"/>
        <end position="64"/>
    </location>
</feature>
<name>A0ABQ6F2U3_9VIBR</name>
<keyword evidence="3" id="KW-1185">Reference proteome</keyword>
<dbReference type="Proteomes" id="UP001157138">
    <property type="component" value="Unassembled WGS sequence"/>
</dbReference>
<keyword evidence="1" id="KW-0812">Transmembrane</keyword>
<gene>
    <name evidence="2" type="ORF">GCM10007938_36060</name>
</gene>
<feature type="transmembrane region" description="Helical" evidence="1">
    <location>
        <begin position="89"/>
        <end position="110"/>
    </location>
</feature>
<organism evidence="2 3">
    <name type="scientific">Vibrio zhanjiangensis</name>
    <dbReference type="NCBI Taxonomy" id="1046128"/>
    <lineage>
        <taxon>Bacteria</taxon>
        <taxon>Pseudomonadati</taxon>
        <taxon>Pseudomonadota</taxon>
        <taxon>Gammaproteobacteria</taxon>
        <taxon>Vibrionales</taxon>
        <taxon>Vibrionaceae</taxon>
        <taxon>Vibrio</taxon>
    </lineage>
</organism>
<dbReference type="RefSeq" id="WP_284193658.1">
    <property type="nucleotide sequence ID" value="NZ_BSPW01000084.1"/>
</dbReference>
<comment type="caution">
    <text evidence="2">The sequence shown here is derived from an EMBL/GenBank/DDBJ whole genome shotgun (WGS) entry which is preliminary data.</text>
</comment>
<protein>
    <submittedName>
        <fullName evidence="2">Transporter</fullName>
    </submittedName>
</protein>
<accession>A0ABQ6F2U3</accession>
<evidence type="ECO:0000256" key="1">
    <source>
        <dbReference type="SAM" id="Phobius"/>
    </source>
</evidence>
<proteinExistence type="predicted"/>
<keyword evidence="1" id="KW-0472">Membrane</keyword>
<sequence>MTQAWVKMSIFISGLLFGLGMTLSGMIDPDKVIGFLNITGQWDPSLAFVLGGALAVYTPAYHLWLKHKTHAWSGATYCFTPNKTIDTRLIVGAGIFGVGWGLVGICPGPAVASLGFGNLDIAIFIVAMIIGSLLAKRLTRG</sequence>
<keyword evidence="1" id="KW-1133">Transmembrane helix</keyword>
<evidence type="ECO:0000313" key="3">
    <source>
        <dbReference type="Proteomes" id="UP001157138"/>
    </source>
</evidence>
<evidence type="ECO:0000313" key="2">
    <source>
        <dbReference type="EMBL" id="GLT19823.1"/>
    </source>
</evidence>
<dbReference type="Pfam" id="PF20398">
    <property type="entry name" value="DUF6691"/>
    <property type="match status" value="1"/>
</dbReference>